<dbReference type="AlphaFoldDB" id="A0AA35ZF96"/>
<dbReference type="GO" id="GO:0009507">
    <property type="term" value="C:chloroplast"/>
    <property type="evidence" value="ECO:0007669"/>
    <property type="project" value="UniProtKB-SubCell"/>
</dbReference>
<evidence type="ECO:0000256" key="5">
    <source>
        <dbReference type="ARBA" id="ARBA00022946"/>
    </source>
</evidence>
<comment type="subcellular location">
    <subcellularLocation>
        <location evidence="1 6">Plastid</location>
        <location evidence="1 6">Chloroplast</location>
    </subcellularLocation>
</comment>
<dbReference type="GO" id="GO:0000036">
    <property type="term" value="F:acyl carrier activity"/>
    <property type="evidence" value="ECO:0007669"/>
    <property type="project" value="TreeGrafter"/>
</dbReference>
<reference evidence="8" key="1">
    <citation type="submission" date="2023-04" db="EMBL/GenBank/DDBJ databases">
        <authorList>
            <person name="Vijverberg K."/>
            <person name="Xiong W."/>
            <person name="Schranz E."/>
        </authorList>
    </citation>
    <scope>NUCLEOTIDE SEQUENCE</scope>
</reference>
<evidence type="ECO:0000256" key="2">
    <source>
        <dbReference type="ARBA" id="ARBA00006500"/>
    </source>
</evidence>
<keyword evidence="6" id="KW-0443">Lipid metabolism</keyword>
<comment type="similarity">
    <text evidence="2 6">Belongs to the acyl-ACP thioesterase family.</text>
</comment>
<evidence type="ECO:0000313" key="8">
    <source>
        <dbReference type="EMBL" id="CAI9291510.1"/>
    </source>
</evidence>
<dbReference type="PANTHER" id="PTHR31727">
    <property type="entry name" value="OLEOYL-ACYL CARRIER PROTEIN THIOESTERASE 1, CHLOROPLASTIC"/>
    <property type="match status" value="1"/>
</dbReference>
<keyword evidence="6" id="KW-0275">Fatty acid biosynthesis</keyword>
<sequence length="160" mass="18204">MSGGVDMSLCSRNLASVSKVMFGVLAENPRTPPPIYLLVLSRMSDVIEIETWVQGDGRIGTRSDWILKDYSNGDINGRAKRKLVMMNEDTKRIQKVIDDVKEEYLFRVFGFHSILAFPEENSYSLKKITKLEDPVEYSRLGLVSIPTEIVDISYYFGLQT</sequence>
<evidence type="ECO:0000256" key="6">
    <source>
        <dbReference type="RuleBase" id="RU363096"/>
    </source>
</evidence>
<evidence type="ECO:0000313" key="9">
    <source>
        <dbReference type="Proteomes" id="UP001177003"/>
    </source>
</evidence>
<keyword evidence="6" id="KW-0276">Fatty acid metabolism</keyword>
<keyword evidence="6" id="KW-0378">Hydrolase</keyword>
<feature type="domain" description="Acyl-ACP thioesterase N-terminal hotdog" evidence="7">
    <location>
        <begin position="41"/>
        <end position="104"/>
    </location>
</feature>
<keyword evidence="4 6" id="KW-0934">Plastid</keyword>
<dbReference type="EMBL" id="OX465082">
    <property type="protein sequence ID" value="CAI9291510.1"/>
    <property type="molecule type" value="Genomic_DNA"/>
</dbReference>
<name>A0AA35ZF96_LACSI</name>
<organism evidence="8 9">
    <name type="scientific">Lactuca saligna</name>
    <name type="common">Willowleaf lettuce</name>
    <dbReference type="NCBI Taxonomy" id="75948"/>
    <lineage>
        <taxon>Eukaryota</taxon>
        <taxon>Viridiplantae</taxon>
        <taxon>Streptophyta</taxon>
        <taxon>Embryophyta</taxon>
        <taxon>Tracheophyta</taxon>
        <taxon>Spermatophyta</taxon>
        <taxon>Magnoliopsida</taxon>
        <taxon>eudicotyledons</taxon>
        <taxon>Gunneridae</taxon>
        <taxon>Pentapetalae</taxon>
        <taxon>asterids</taxon>
        <taxon>campanulids</taxon>
        <taxon>Asterales</taxon>
        <taxon>Asteraceae</taxon>
        <taxon>Cichorioideae</taxon>
        <taxon>Cichorieae</taxon>
        <taxon>Lactucinae</taxon>
        <taxon>Lactuca</taxon>
    </lineage>
</organism>
<comment type="function">
    <text evidence="6">Plays an essential role in chain termination during de novo fatty acid synthesis.</text>
</comment>
<dbReference type="Pfam" id="PF01643">
    <property type="entry name" value="Acyl-ACP_TE"/>
    <property type="match status" value="1"/>
</dbReference>
<dbReference type="Gene3D" id="3.10.129.10">
    <property type="entry name" value="Hotdog Thioesterase"/>
    <property type="match status" value="1"/>
</dbReference>
<evidence type="ECO:0000256" key="3">
    <source>
        <dbReference type="ARBA" id="ARBA00022528"/>
    </source>
</evidence>
<dbReference type="EC" id="3.1.2.-" evidence="6"/>
<keyword evidence="5" id="KW-0809">Transit peptide</keyword>
<dbReference type="InterPro" id="IPR045023">
    <property type="entry name" value="FATA/B"/>
</dbReference>
<evidence type="ECO:0000259" key="7">
    <source>
        <dbReference type="Pfam" id="PF01643"/>
    </source>
</evidence>
<keyword evidence="6" id="KW-0444">Lipid biosynthesis</keyword>
<keyword evidence="3 6" id="KW-0150">Chloroplast</keyword>
<proteinExistence type="inferred from homology"/>
<gene>
    <name evidence="8" type="ORF">LSALG_LOCUS30645</name>
</gene>
<dbReference type="PANTHER" id="PTHR31727:SF6">
    <property type="entry name" value="OLEOYL-ACYL CARRIER PROTEIN THIOESTERASE 1, CHLOROPLASTIC"/>
    <property type="match status" value="1"/>
</dbReference>
<dbReference type="InterPro" id="IPR029069">
    <property type="entry name" value="HotDog_dom_sf"/>
</dbReference>
<protein>
    <recommendedName>
        <fullName evidence="6">Acyl-[acyl-carrier-protein] hydrolase</fullName>
        <ecNumber evidence="6">3.1.2.-</ecNumber>
    </recommendedName>
</protein>
<accession>A0AA35ZF96</accession>
<keyword evidence="9" id="KW-1185">Reference proteome</keyword>
<dbReference type="InterPro" id="IPR002864">
    <property type="entry name" value="Acyl-ACP_thioesterase_NHD"/>
</dbReference>
<evidence type="ECO:0000256" key="1">
    <source>
        <dbReference type="ARBA" id="ARBA00004229"/>
    </source>
</evidence>
<dbReference type="Proteomes" id="UP001177003">
    <property type="component" value="Chromosome 6"/>
</dbReference>
<dbReference type="SUPFAM" id="SSF54637">
    <property type="entry name" value="Thioesterase/thiol ester dehydrase-isomerase"/>
    <property type="match status" value="1"/>
</dbReference>
<evidence type="ECO:0000256" key="4">
    <source>
        <dbReference type="ARBA" id="ARBA00022640"/>
    </source>
</evidence>
<dbReference type="GO" id="GO:0016297">
    <property type="term" value="F:fatty acyl-[ACP] hydrolase activity"/>
    <property type="evidence" value="ECO:0007669"/>
    <property type="project" value="InterPro"/>
</dbReference>